<name>A0A9W8G6V7_9FUNG</name>
<dbReference type="Gene3D" id="1.20.1540.10">
    <property type="entry name" value="Rhomboid-like"/>
    <property type="match status" value="1"/>
</dbReference>
<dbReference type="PANTHER" id="PTHR13377:SF3">
    <property type="entry name" value="TRANSMEMBRANE PROTEIN 115"/>
    <property type="match status" value="1"/>
</dbReference>
<keyword evidence="4 5" id="KW-0472">Membrane</keyword>
<evidence type="ECO:0000256" key="5">
    <source>
        <dbReference type="SAM" id="Phobius"/>
    </source>
</evidence>
<feature type="transmembrane region" description="Helical" evidence="5">
    <location>
        <begin position="106"/>
        <end position="131"/>
    </location>
</feature>
<dbReference type="PANTHER" id="PTHR13377">
    <property type="entry name" value="PLACENTAL PROTEIN 6"/>
    <property type="match status" value="1"/>
</dbReference>
<dbReference type="FunFam" id="1.20.1540.10:FF:000004">
    <property type="entry name" value="Transmembrane protein 115"/>
    <property type="match status" value="1"/>
</dbReference>
<dbReference type="GO" id="GO:0006890">
    <property type="term" value="P:retrograde vesicle-mediated transport, Golgi to endoplasmic reticulum"/>
    <property type="evidence" value="ECO:0007669"/>
    <property type="project" value="InterPro"/>
</dbReference>
<evidence type="ECO:0000256" key="3">
    <source>
        <dbReference type="ARBA" id="ARBA00022989"/>
    </source>
</evidence>
<feature type="transmembrane region" description="Helical" evidence="5">
    <location>
        <begin position="55"/>
        <end position="75"/>
    </location>
</feature>
<dbReference type="SUPFAM" id="SSF144091">
    <property type="entry name" value="Rhomboid-like"/>
    <property type="match status" value="1"/>
</dbReference>
<evidence type="ECO:0000313" key="6">
    <source>
        <dbReference type="EMBL" id="KAJ2676412.1"/>
    </source>
</evidence>
<sequence length="343" mass="36726">MSSLLSHVGALPVVTKSAAVLYFTLSAAAILLRLRAETDLSTDPISIASQDPARFLILRPGFIISYPWTILTSAFVEPNPIFLALGLVTVASIGGFLERQWGPRGYLAFVLVVTAIPALTSAFIAIAAYAITSKSMLLYSTQLCGLPALVSGFAVGLKQLVPDYNVKVLKSALTFRMNDIPGLYTLVVPIIYSLLGSLGGVLLVNVGFFEAFIYLRFYKRNGSVRGDRSEAFAFTTFFPEFAHPLIGRVSNSVYNLAVSCKLVTSDEGYQQAISMEAGNISSSSSDNVVRETFDVPQDSPEESDADRRRALAAKALDVRLGATTASETPALASATPSTTADNK</sequence>
<dbReference type="OrthoDB" id="73612at2759"/>
<protein>
    <recommendedName>
        <fullName evidence="8">Transmembrane protein</fullName>
    </recommendedName>
</protein>
<feature type="transmembrane region" description="Helical" evidence="5">
    <location>
        <begin position="13"/>
        <end position="34"/>
    </location>
</feature>
<evidence type="ECO:0000256" key="2">
    <source>
        <dbReference type="ARBA" id="ARBA00022692"/>
    </source>
</evidence>
<dbReference type="AlphaFoldDB" id="A0A9W8G6V7"/>
<dbReference type="SMART" id="SM01160">
    <property type="entry name" value="DUF1751"/>
    <property type="match status" value="1"/>
</dbReference>
<dbReference type="Pfam" id="PF08551">
    <property type="entry name" value="DUF1751"/>
    <property type="match status" value="1"/>
</dbReference>
<organism evidence="6 7">
    <name type="scientific">Coemansia spiralis</name>
    <dbReference type="NCBI Taxonomy" id="417178"/>
    <lineage>
        <taxon>Eukaryota</taxon>
        <taxon>Fungi</taxon>
        <taxon>Fungi incertae sedis</taxon>
        <taxon>Zoopagomycota</taxon>
        <taxon>Kickxellomycotina</taxon>
        <taxon>Kickxellomycetes</taxon>
        <taxon>Kickxellales</taxon>
        <taxon>Kickxellaceae</taxon>
        <taxon>Coemansia</taxon>
    </lineage>
</organism>
<dbReference type="EMBL" id="JANBTW010000040">
    <property type="protein sequence ID" value="KAJ2676412.1"/>
    <property type="molecule type" value="Genomic_DNA"/>
</dbReference>
<evidence type="ECO:0000256" key="1">
    <source>
        <dbReference type="ARBA" id="ARBA00004141"/>
    </source>
</evidence>
<evidence type="ECO:0008006" key="8">
    <source>
        <dbReference type="Google" id="ProtNLM"/>
    </source>
</evidence>
<evidence type="ECO:0000256" key="4">
    <source>
        <dbReference type="ARBA" id="ARBA00023136"/>
    </source>
</evidence>
<dbReference type="GO" id="GO:0016020">
    <property type="term" value="C:membrane"/>
    <property type="evidence" value="ECO:0007669"/>
    <property type="project" value="UniProtKB-SubCell"/>
</dbReference>
<keyword evidence="2 5" id="KW-0812">Transmembrane</keyword>
<dbReference type="GO" id="GO:0005794">
    <property type="term" value="C:Golgi apparatus"/>
    <property type="evidence" value="ECO:0007669"/>
    <property type="project" value="TreeGrafter"/>
</dbReference>
<reference evidence="6" key="1">
    <citation type="submission" date="2022-07" db="EMBL/GenBank/DDBJ databases">
        <title>Phylogenomic reconstructions and comparative analyses of Kickxellomycotina fungi.</title>
        <authorList>
            <person name="Reynolds N.K."/>
            <person name="Stajich J.E."/>
            <person name="Barry K."/>
            <person name="Grigoriev I.V."/>
            <person name="Crous P."/>
            <person name="Smith M.E."/>
        </authorList>
    </citation>
    <scope>NUCLEOTIDE SEQUENCE</scope>
    <source>
        <strain evidence="6">NRRL 3115</strain>
    </source>
</reference>
<gene>
    <name evidence="6" type="ORF">GGI25_003562</name>
</gene>
<dbReference type="InterPro" id="IPR035952">
    <property type="entry name" value="Rhomboid-like_sf"/>
</dbReference>
<proteinExistence type="predicted"/>
<comment type="subcellular location">
    <subcellularLocation>
        <location evidence="1">Membrane</location>
        <topology evidence="1">Multi-pass membrane protein</topology>
    </subcellularLocation>
</comment>
<feature type="transmembrane region" description="Helical" evidence="5">
    <location>
        <begin position="81"/>
        <end position="97"/>
    </location>
</feature>
<dbReference type="Proteomes" id="UP001151518">
    <property type="component" value="Unassembled WGS sequence"/>
</dbReference>
<evidence type="ECO:0000313" key="7">
    <source>
        <dbReference type="Proteomes" id="UP001151518"/>
    </source>
</evidence>
<comment type="caution">
    <text evidence="6">The sequence shown here is derived from an EMBL/GenBank/DDBJ whole genome shotgun (WGS) entry which is preliminary data.</text>
</comment>
<keyword evidence="3 5" id="KW-1133">Transmembrane helix</keyword>
<accession>A0A9W8G6V7</accession>
<dbReference type="InterPro" id="IPR013861">
    <property type="entry name" value="TMEM115/Pdh1/Rbl19"/>
</dbReference>